<keyword evidence="2" id="KW-0547">Nucleotide-binding</keyword>
<dbReference type="InterPro" id="IPR000719">
    <property type="entry name" value="Prot_kinase_dom"/>
</dbReference>
<feature type="compositionally biased region" description="Basic and acidic residues" evidence="5">
    <location>
        <begin position="389"/>
        <end position="398"/>
    </location>
</feature>
<dbReference type="EMBL" id="JARRAG010000001">
    <property type="protein sequence ID" value="MDG3002197.1"/>
    <property type="molecule type" value="Genomic_DNA"/>
</dbReference>
<dbReference type="EC" id="2.7.11.1" evidence="7"/>
<evidence type="ECO:0000259" key="6">
    <source>
        <dbReference type="PROSITE" id="PS50011"/>
    </source>
</evidence>
<proteinExistence type="predicted"/>
<keyword evidence="3 7" id="KW-0418">Kinase</keyword>
<keyword evidence="8" id="KW-1185">Reference proteome</keyword>
<dbReference type="Pfam" id="PF00069">
    <property type="entry name" value="Pkinase"/>
    <property type="match status" value="1"/>
</dbReference>
<dbReference type="InterPro" id="IPR011009">
    <property type="entry name" value="Kinase-like_dom_sf"/>
</dbReference>
<dbReference type="Proteomes" id="UP001216907">
    <property type="component" value="Unassembled WGS sequence"/>
</dbReference>
<feature type="region of interest" description="Disordered" evidence="5">
    <location>
        <begin position="367"/>
        <end position="398"/>
    </location>
</feature>
<evidence type="ECO:0000256" key="4">
    <source>
        <dbReference type="ARBA" id="ARBA00022840"/>
    </source>
</evidence>
<evidence type="ECO:0000256" key="3">
    <source>
        <dbReference type="ARBA" id="ARBA00022777"/>
    </source>
</evidence>
<keyword evidence="4" id="KW-0067">ATP-binding</keyword>
<evidence type="ECO:0000313" key="8">
    <source>
        <dbReference type="Proteomes" id="UP001216907"/>
    </source>
</evidence>
<dbReference type="RefSeq" id="WP_277858564.1">
    <property type="nucleotide sequence ID" value="NZ_JARRAG010000001.1"/>
</dbReference>
<evidence type="ECO:0000313" key="7">
    <source>
        <dbReference type="EMBL" id="MDG3002197.1"/>
    </source>
</evidence>
<dbReference type="PROSITE" id="PS00108">
    <property type="entry name" value="PROTEIN_KINASE_ST"/>
    <property type="match status" value="1"/>
</dbReference>
<feature type="region of interest" description="Disordered" evidence="5">
    <location>
        <begin position="1"/>
        <end position="25"/>
    </location>
</feature>
<dbReference type="Gene3D" id="3.30.200.20">
    <property type="entry name" value="Phosphorylase Kinase, domain 1"/>
    <property type="match status" value="1"/>
</dbReference>
<keyword evidence="1 7" id="KW-0808">Transferase</keyword>
<gene>
    <name evidence="7" type="ORF">PZE19_00200</name>
</gene>
<reference evidence="7 8" key="1">
    <citation type="submission" date="2023-03" db="EMBL/GenBank/DDBJ databases">
        <title>Paludisphaera mucosa sp. nov. a novel planctomycete from northern fen.</title>
        <authorList>
            <person name="Ivanova A."/>
        </authorList>
    </citation>
    <scope>NUCLEOTIDE SEQUENCE [LARGE SCALE GENOMIC DNA]</scope>
    <source>
        <strain evidence="7 8">Pla2</strain>
    </source>
</reference>
<dbReference type="CDD" id="cd14014">
    <property type="entry name" value="STKc_PknB_like"/>
    <property type="match status" value="1"/>
</dbReference>
<evidence type="ECO:0000256" key="5">
    <source>
        <dbReference type="SAM" id="MobiDB-lite"/>
    </source>
</evidence>
<protein>
    <submittedName>
        <fullName evidence="7">Serine/threonine-protein kinase</fullName>
        <ecNumber evidence="7">2.7.11.1</ecNumber>
    </submittedName>
</protein>
<organism evidence="7 8">
    <name type="scientific">Paludisphaera mucosa</name>
    <dbReference type="NCBI Taxonomy" id="3030827"/>
    <lineage>
        <taxon>Bacteria</taxon>
        <taxon>Pseudomonadati</taxon>
        <taxon>Planctomycetota</taxon>
        <taxon>Planctomycetia</taxon>
        <taxon>Isosphaerales</taxon>
        <taxon>Isosphaeraceae</taxon>
        <taxon>Paludisphaera</taxon>
    </lineage>
</organism>
<feature type="domain" description="Protein kinase" evidence="6">
    <location>
        <begin position="77"/>
        <end position="363"/>
    </location>
</feature>
<dbReference type="Gene3D" id="1.10.510.10">
    <property type="entry name" value="Transferase(Phosphotransferase) domain 1"/>
    <property type="match status" value="1"/>
</dbReference>
<dbReference type="PROSITE" id="PS50011">
    <property type="entry name" value="PROTEIN_KINASE_DOM"/>
    <property type="match status" value="1"/>
</dbReference>
<dbReference type="InterPro" id="IPR008271">
    <property type="entry name" value="Ser/Thr_kinase_AS"/>
</dbReference>
<name>A0ABT6F3Q0_9BACT</name>
<evidence type="ECO:0000256" key="2">
    <source>
        <dbReference type="ARBA" id="ARBA00022741"/>
    </source>
</evidence>
<dbReference type="PANTHER" id="PTHR43289">
    <property type="entry name" value="MITOGEN-ACTIVATED PROTEIN KINASE KINASE KINASE 20-RELATED"/>
    <property type="match status" value="1"/>
</dbReference>
<dbReference type="GO" id="GO:0004674">
    <property type="term" value="F:protein serine/threonine kinase activity"/>
    <property type="evidence" value="ECO:0007669"/>
    <property type="project" value="UniProtKB-EC"/>
</dbReference>
<dbReference type="SMART" id="SM00220">
    <property type="entry name" value="S_TKc"/>
    <property type="match status" value="1"/>
</dbReference>
<comment type="caution">
    <text evidence="7">The sequence shown here is derived from an EMBL/GenBank/DDBJ whole genome shotgun (WGS) entry which is preliminary data.</text>
</comment>
<accession>A0ABT6F3Q0</accession>
<evidence type="ECO:0000256" key="1">
    <source>
        <dbReference type="ARBA" id="ARBA00022679"/>
    </source>
</evidence>
<dbReference type="SUPFAM" id="SSF56112">
    <property type="entry name" value="Protein kinase-like (PK-like)"/>
    <property type="match status" value="1"/>
</dbReference>
<dbReference type="PANTHER" id="PTHR43289:SF6">
    <property type="entry name" value="SERINE_THREONINE-PROTEIN KINASE NEKL-3"/>
    <property type="match status" value="1"/>
</dbReference>
<sequence>MIAVNDPSPRGAARGPRLRPVDASHAATPSALTHLLISGAAGDSCGMSLDSGIIATSAPPAAPRDSRLRPFQRVGPYRLLARLGRGAQGEVWKAVRGDARSHVVALKILNQGLSIHPRRLAQFRREAERGARLAGPSLLQVVDAGEADGCFYMAMPYVEAATLHDVIHERRVRRMGEPALPVHPLVAMADAPYYVEAARALARAARALDHVHVHRVAHRDVKPANILLERRRPFGVYLCDLGLGRDLDLATSEQMRDGAGTPMYMSPERLLKAPADEVLSDVYSMGVTLFETLTLGRLFETIRDVPPPALASLLARARPRRPRAVDPSLPDCFEAVILKATARDPDARFRSAAELASALERALPEARRELGLVGPPPRPRFLTPRPHRSPADVRAEVR</sequence>